<comment type="caution">
    <text evidence="2">The sequence shown here is derived from an EMBL/GenBank/DDBJ whole genome shotgun (WGS) entry which is preliminary data.</text>
</comment>
<reference evidence="2 3" key="1">
    <citation type="submission" date="2018-08" db="EMBL/GenBank/DDBJ databases">
        <title>Genome and evolution of the arbuscular mycorrhizal fungus Diversispora epigaea (formerly Glomus versiforme) and its bacterial endosymbionts.</title>
        <authorList>
            <person name="Sun X."/>
            <person name="Fei Z."/>
            <person name="Harrison M."/>
        </authorList>
    </citation>
    <scope>NUCLEOTIDE SEQUENCE [LARGE SCALE GENOMIC DNA]</scope>
    <source>
        <strain evidence="2 3">IT104</strain>
    </source>
</reference>
<evidence type="ECO:0000313" key="2">
    <source>
        <dbReference type="EMBL" id="RHZ75837.1"/>
    </source>
</evidence>
<feature type="transmembrane region" description="Helical" evidence="1">
    <location>
        <begin position="29"/>
        <end position="49"/>
    </location>
</feature>
<name>A0A397ILH6_9GLOM</name>
<dbReference type="OrthoDB" id="202672at2759"/>
<dbReference type="AlphaFoldDB" id="A0A397ILH6"/>
<keyword evidence="1" id="KW-1133">Transmembrane helix</keyword>
<gene>
    <name evidence="2" type="ORF">Glove_209g16</name>
</gene>
<proteinExistence type="predicted"/>
<sequence length="77" mass="9059">MFSNFHNYFTIKSYQTDMSTSCLEPWEKALFHSLILISITLFIYTIYFLGFSDSTNTNYPENVILPLKIGDYHSVYL</sequence>
<dbReference type="EMBL" id="PQFF01000196">
    <property type="protein sequence ID" value="RHZ75837.1"/>
    <property type="molecule type" value="Genomic_DNA"/>
</dbReference>
<keyword evidence="1" id="KW-0812">Transmembrane</keyword>
<keyword evidence="3" id="KW-1185">Reference proteome</keyword>
<evidence type="ECO:0000313" key="3">
    <source>
        <dbReference type="Proteomes" id="UP000266861"/>
    </source>
</evidence>
<dbReference type="Proteomes" id="UP000266861">
    <property type="component" value="Unassembled WGS sequence"/>
</dbReference>
<keyword evidence="1" id="KW-0472">Membrane</keyword>
<protein>
    <submittedName>
        <fullName evidence="2">Uncharacterized protein</fullName>
    </submittedName>
</protein>
<evidence type="ECO:0000256" key="1">
    <source>
        <dbReference type="SAM" id="Phobius"/>
    </source>
</evidence>
<organism evidence="2 3">
    <name type="scientific">Diversispora epigaea</name>
    <dbReference type="NCBI Taxonomy" id="1348612"/>
    <lineage>
        <taxon>Eukaryota</taxon>
        <taxon>Fungi</taxon>
        <taxon>Fungi incertae sedis</taxon>
        <taxon>Mucoromycota</taxon>
        <taxon>Glomeromycotina</taxon>
        <taxon>Glomeromycetes</taxon>
        <taxon>Diversisporales</taxon>
        <taxon>Diversisporaceae</taxon>
        <taxon>Diversispora</taxon>
    </lineage>
</organism>
<accession>A0A397ILH6</accession>